<dbReference type="Gramene" id="Vitis18g01933.t01">
    <property type="protein sequence ID" value="Vitis18g01933.t01.CDS"/>
    <property type="gene ID" value="Vitis18g01933"/>
</dbReference>
<dbReference type="Proteomes" id="UP000288805">
    <property type="component" value="Unassembled WGS sequence"/>
</dbReference>
<dbReference type="AlphaFoldDB" id="A0A438EMG5"/>
<dbReference type="CDD" id="cd15795">
    <property type="entry name" value="PMEI-Pla_a_1_like"/>
    <property type="match status" value="1"/>
</dbReference>
<dbReference type="OrthoDB" id="1094634at2759"/>
<dbReference type="InterPro" id="IPR006501">
    <property type="entry name" value="Pectinesterase_inhib_dom"/>
</dbReference>
<organism evidence="6 7">
    <name type="scientific">Vitis vinifera</name>
    <name type="common">Grape</name>
    <dbReference type="NCBI Taxonomy" id="29760"/>
    <lineage>
        <taxon>Eukaryota</taxon>
        <taxon>Viridiplantae</taxon>
        <taxon>Streptophyta</taxon>
        <taxon>Embryophyta</taxon>
        <taxon>Tracheophyta</taxon>
        <taxon>Spermatophyta</taxon>
        <taxon>Magnoliopsida</taxon>
        <taxon>eudicotyledons</taxon>
        <taxon>Gunneridae</taxon>
        <taxon>Pentapetalae</taxon>
        <taxon>rosids</taxon>
        <taxon>Vitales</taxon>
        <taxon>Vitaceae</taxon>
        <taxon>Viteae</taxon>
        <taxon>Vitis</taxon>
    </lineage>
</organism>
<evidence type="ECO:0000259" key="5">
    <source>
        <dbReference type="SMART" id="SM00856"/>
    </source>
</evidence>
<name>A0A438EMG5_VITVI</name>
<evidence type="ECO:0000313" key="6">
    <source>
        <dbReference type="EMBL" id="RVW48867.1"/>
    </source>
</evidence>
<dbReference type="Gene3D" id="1.20.140.40">
    <property type="entry name" value="Invertase/pectin methylesterase inhibitor family protein"/>
    <property type="match status" value="1"/>
</dbReference>
<dbReference type="FunFam" id="1.20.140.40:FF:000008">
    <property type="entry name" value="Invertase/pectin methylesterase inhibitor family protein"/>
    <property type="match status" value="1"/>
</dbReference>
<gene>
    <name evidence="6" type="primary">PLA1_2</name>
    <name evidence="6" type="ORF">CK203_109002</name>
</gene>
<keyword evidence="2" id="KW-1015">Disulfide bond</keyword>
<dbReference type="SMR" id="A0A438EMG5"/>
<dbReference type="PANTHER" id="PTHR31890:SF9">
    <property type="entry name" value="PLANT INVERTASE_PECTIN METHYLESTERASE INHIBITOR SUPERFAMILY PROTEIN"/>
    <property type="match status" value="1"/>
</dbReference>
<dbReference type="KEGG" id="vvi:100253768"/>
<reference evidence="6 7" key="1">
    <citation type="journal article" date="2018" name="PLoS Genet.">
        <title>Population sequencing reveals clonal diversity and ancestral inbreeding in the grapevine cultivar Chardonnay.</title>
        <authorList>
            <person name="Roach M.J."/>
            <person name="Johnson D.L."/>
            <person name="Bohlmann J."/>
            <person name="van Vuuren H.J."/>
            <person name="Jones S.J."/>
            <person name="Pretorius I.S."/>
            <person name="Schmidt S.A."/>
            <person name="Borneman A.R."/>
        </authorList>
    </citation>
    <scope>NUCLEOTIDE SEQUENCE [LARGE SCALE GENOMIC DNA]</scope>
    <source>
        <strain evidence="7">cv. Chardonnay</strain>
        <tissue evidence="6">Leaf</tissue>
    </source>
</reference>
<sequence>MAMAMAMAHPLIPAFFLLITPLLFLTHSLSPAHAASELVDGVCHESQNYSFCIQALESDPKTPAAKDYMDLAVISLNLGISNTTDTRSYINDLYESPETDPSKKPALKGCISGYDGAVGSFKSALGELKEDALTANYDAKVAGDGAVSCEDQLASGGVKDSSISARNQFTLSLSNIADVITTHLLH</sequence>
<dbReference type="InterPro" id="IPR035513">
    <property type="entry name" value="Invertase/methylesterase_inhib"/>
</dbReference>
<dbReference type="GO" id="GO:0046910">
    <property type="term" value="F:pectinesterase inhibitor activity"/>
    <property type="evidence" value="ECO:0007669"/>
    <property type="project" value="UniProtKB-ARBA"/>
</dbReference>
<evidence type="ECO:0000256" key="4">
    <source>
        <dbReference type="SAM" id="SignalP"/>
    </source>
</evidence>
<dbReference type="SUPFAM" id="SSF101148">
    <property type="entry name" value="Plant invertase/pectin methylesterase inhibitor"/>
    <property type="match status" value="1"/>
</dbReference>
<evidence type="ECO:0000256" key="2">
    <source>
        <dbReference type="ARBA" id="ARBA00023157"/>
    </source>
</evidence>
<evidence type="ECO:0000256" key="3">
    <source>
        <dbReference type="ARBA" id="ARBA00038471"/>
    </source>
</evidence>
<dbReference type="Pfam" id="PF04043">
    <property type="entry name" value="PMEI"/>
    <property type="match status" value="1"/>
</dbReference>
<accession>A0A438EMG5</accession>
<protein>
    <submittedName>
        <fullName evidence="6">Putative invertase inhibitor</fullName>
    </submittedName>
</protein>
<proteinExistence type="inferred from homology"/>
<dbReference type="InterPro" id="IPR034088">
    <property type="entry name" value="Pla_a_1-like"/>
</dbReference>
<comment type="similarity">
    <text evidence="3">Belongs to the PMEI family.</text>
</comment>
<dbReference type="PANTHER" id="PTHR31890">
    <property type="entry name" value="PLANT INVERTASE/PECTIN METHYLESTERASE INHIBITOR SUPERFAMILY PROTEIN"/>
    <property type="match status" value="1"/>
</dbReference>
<feature type="signal peptide" evidence="4">
    <location>
        <begin position="1"/>
        <end position="34"/>
    </location>
</feature>
<evidence type="ECO:0000256" key="1">
    <source>
        <dbReference type="ARBA" id="ARBA00022729"/>
    </source>
</evidence>
<evidence type="ECO:0000313" key="7">
    <source>
        <dbReference type="Proteomes" id="UP000288805"/>
    </source>
</evidence>
<comment type="caution">
    <text evidence="6">The sequence shown here is derived from an EMBL/GenBank/DDBJ whole genome shotgun (WGS) entry which is preliminary data.</text>
</comment>
<feature type="domain" description="Pectinesterase inhibitor" evidence="5">
    <location>
        <begin position="34"/>
        <end position="180"/>
    </location>
</feature>
<feature type="chain" id="PRO_5019194377" evidence="4">
    <location>
        <begin position="35"/>
        <end position="186"/>
    </location>
</feature>
<dbReference type="SMART" id="SM00856">
    <property type="entry name" value="PMEI"/>
    <property type="match status" value="1"/>
</dbReference>
<dbReference type="EMBL" id="QGNW01001239">
    <property type="protein sequence ID" value="RVW48867.1"/>
    <property type="molecule type" value="Genomic_DNA"/>
</dbReference>
<keyword evidence="1 4" id="KW-0732">Signal</keyword>
<dbReference type="NCBIfam" id="TIGR01614">
    <property type="entry name" value="PME_inhib"/>
    <property type="match status" value="1"/>
</dbReference>